<dbReference type="InterPro" id="IPR013083">
    <property type="entry name" value="Znf_RING/FYVE/PHD"/>
</dbReference>
<proteinExistence type="predicted"/>
<evidence type="ECO:0000256" key="3">
    <source>
        <dbReference type="ARBA" id="ARBA00012483"/>
    </source>
</evidence>
<dbReference type="SMART" id="SM00184">
    <property type="entry name" value="RING"/>
    <property type="match status" value="1"/>
</dbReference>
<organism evidence="15 16">
    <name type="scientific">Thalictrum thalictroides</name>
    <name type="common">Rue-anemone</name>
    <name type="synonym">Anemone thalictroides</name>
    <dbReference type="NCBI Taxonomy" id="46969"/>
    <lineage>
        <taxon>Eukaryota</taxon>
        <taxon>Viridiplantae</taxon>
        <taxon>Streptophyta</taxon>
        <taxon>Embryophyta</taxon>
        <taxon>Tracheophyta</taxon>
        <taxon>Spermatophyta</taxon>
        <taxon>Magnoliopsida</taxon>
        <taxon>Ranunculales</taxon>
        <taxon>Ranunculaceae</taxon>
        <taxon>Thalictroideae</taxon>
        <taxon>Thalictrum</taxon>
    </lineage>
</organism>
<comment type="catalytic activity">
    <reaction evidence="1">
        <text>S-ubiquitinyl-[E2 ubiquitin-conjugating enzyme]-L-cysteine + [acceptor protein]-L-lysine = [E2 ubiquitin-conjugating enzyme]-L-cysteine + N(6)-ubiquitinyl-[acceptor protein]-L-lysine.</text>
        <dbReference type="EC" id="2.3.2.27"/>
    </reaction>
</comment>
<evidence type="ECO:0000313" key="15">
    <source>
        <dbReference type="EMBL" id="KAF5183736.1"/>
    </source>
</evidence>
<feature type="domain" description="RING-type" evidence="14">
    <location>
        <begin position="137"/>
        <end position="178"/>
    </location>
</feature>
<dbReference type="GO" id="GO:0061630">
    <property type="term" value="F:ubiquitin protein ligase activity"/>
    <property type="evidence" value="ECO:0007669"/>
    <property type="project" value="UniProtKB-EC"/>
</dbReference>
<evidence type="ECO:0000256" key="8">
    <source>
        <dbReference type="ARBA" id="ARBA00022786"/>
    </source>
</evidence>
<evidence type="ECO:0000256" key="10">
    <source>
        <dbReference type="ARBA" id="ARBA00022989"/>
    </source>
</evidence>
<evidence type="ECO:0000256" key="7">
    <source>
        <dbReference type="ARBA" id="ARBA00022771"/>
    </source>
</evidence>
<dbReference type="AlphaFoldDB" id="A0A7J6VF41"/>
<dbReference type="EC" id="2.3.2.27" evidence="3"/>
<dbReference type="Pfam" id="PF13639">
    <property type="entry name" value="zf-RING_2"/>
    <property type="match status" value="1"/>
</dbReference>
<keyword evidence="8" id="KW-0833">Ubl conjugation pathway</keyword>
<keyword evidence="16" id="KW-1185">Reference proteome</keyword>
<dbReference type="Proteomes" id="UP000554482">
    <property type="component" value="Unassembled WGS sequence"/>
</dbReference>
<dbReference type="PANTHER" id="PTHR45977">
    <property type="entry name" value="TARGET OF ERK KINASE MPK-1"/>
    <property type="match status" value="1"/>
</dbReference>
<feature type="region of interest" description="Disordered" evidence="13">
    <location>
        <begin position="1"/>
        <end position="23"/>
    </location>
</feature>
<keyword evidence="7 12" id="KW-0863">Zinc-finger</keyword>
<keyword evidence="5" id="KW-0812">Transmembrane</keyword>
<comment type="subcellular location">
    <subcellularLocation>
        <location evidence="2">Membrane</location>
        <topology evidence="2">Multi-pass membrane protein</topology>
    </subcellularLocation>
</comment>
<evidence type="ECO:0000256" key="1">
    <source>
        <dbReference type="ARBA" id="ARBA00000900"/>
    </source>
</evidence>
<evidence type="ECO:0000313" key="16">
    <source>
        <dbReference type="Proteomes" id="UP000554482"/>
    </source>
</evidence>
<protein>
    <recommendedName>
        <fullName evidence="3">RING-type E3 ubiquitin transferase</fullName>
        <ecNumber evidence="3">2.3.2.27</ecNumber>
    </recommendedName>
</protein>
<evidence type="ECO:0000256" key="12">
    <source>
        <dbReference type="PROSITE-ProRule" id="PRU00175"/>
    </source>
</evidence>
<evidence type="ECO:0000256" key="4">
    <source>
        <dbReference type="ARBA" id="ARBA00022679"/>
    </source>
</evidence>
<dbReference type="PROSITE" id="PS50089">
    <property type="entry name" value="ZF_RING_2"/>
    <property type="match status" value="1"/>
</dbReference>
<evidence type="ECO:0000256" key="5">
    <source>
        <dbReference type="ARBA" id="ARBA00022692"/>
    </source>
</evidence>
<evidence type="ECO:0000256" key="13">
    <source>
        <dbReference type="SAM" id="MobiDB-lite"/>
    </source>
</evidence>
<dbReference type="EMBL" id="JABWDY010033031">
    <property type="protein sequence ID" value="KAF5183736.1"/>
    <property type="molecule type" value="Genomic_DNA"/>
</dbReference>
<dbReference type="CDD" id="cd16454">
    <property type="entry name" value="RING-H2_PA-TM-RING"/>
    <property type="match status" value="1"/>
</dbReference>
<dbReference type="GO" id="GO:0016020">
    <property type="term" value="C:membrane"/>
    <property type="evidence" value="ECO:0007669"/>
    <property type="project" value="UniProtKB-SubCell"/>
</dbReference>
<accession>A0A7J6VF41</accession>
<evidence type="ECO:0000259" key="14">
    <source>
        <dbReference type="PROSITE" id="PS50089"/>
    </source>
</evidence>
<keyword evidence="9" id="KW-0862">Zinc</keyword>
<keyword evidence="10" id="KW-1133">Transmembrane helix</keyword>
<evidence type="ECO:0000256" key="9">
    <source>
        <dbReference type="ARBA" id="ARBA00022833"/>
    </source>
</evidence>
<reference evidence="15 16" key="1">
    <citation type="submission" date="2020-06" db="EMBL/GenBank/DDBJ databases">
        <title>Transcriptomic and genomic resources for Thalictrum thalictroides and T. hernandezii: Facilitating candidate gene discovery in an emerging model plant lineage.</title>
        <authorList>
            <person name="Arias T."/>
            <person name="Riano-Pachon D.M."/>
            <person name="Di Stilio V.S."/>
        </authorList>
    </citation>
    <scope>NUCLEOTIDE SEQUENCE [LARGE SCALE GENOMIC DNA]</scope>
    <source>
        <strain evidence="16">cv. WT478/WT964</strain>
        <tissue evidence="15">Leaves</tissue>
    </source>
</reference>
<name>A0A7J6VF41_THATH</name>
<dbReference type="InterPro" id="IPR001841">
    <property type="entry name" value="Znf_RING"/>
</dbReference>
<dbReference type="OrthoDB" id="8062037at2759"/>
<keyword evidence="6" id="KW-0479">Metal-binding</keyword>
<dbReference type="GO" id="GO:0006511">
    <property type="term" value="P:ubiquitin-dependent protein catabolic process"/>
    <property type="evidence" value="ECO:0007669"/>
    <property type="project" value="TreeGrafter"/>
</dbReference>
<evidence type="ECO:0000256" key="11">
    <source>
        <dbReference type="ARBA" id="ARBA00023136"/>
    </source>
</evidence>
<gene>
    <name evidence="15" type="ORF">FRX31_026676</name>
</gene>
<dbReference type="GO" id="GO:0008270">
    <property type="term" value="F:zinc ion binding"/>
    <property type="evidence" value="ECO:0007669"/>
    <property type="project" value="UniProtKB-KW"/>
</dbReference>
<dbReference type="Gene3D" id="3.30.40.10">
    <property type="entry name" value="Zinc/RING finger domain, C3HC4 (zinc finger)"/>
    <property type="match status" value="1"/>
</dbReference>
<evidence type="ECO:0000256" key="6">
    <source>
        <dbReference type="ARBA" id="ARBA00022723"/>
    </source>
</evidence>
<dbReference type="SUPFAM" id="SSF57850">
    <property type="entry name" value="RING/U-box"/>
    <property type="match status" value="1"/>
</dbReference>
<sequence length="189" mass="21618">MATETQQRSRVPRMRVGGRGPAIGQQLAPRSTIEEEIAEYRRRAVEAQTQQLANVIRSRVEAQTQQLANVIRSRVRIDGRERVIRQELAMEIAESMRRVDEEEEAQTITTTTTSNTPRVINKTLLGPAVFLDSGEVCAICLNNMKEDEEARTLGCNHSFHIDCISKWVERQTTCPLCRFDMCSRKRQRT</sequence>
<evidence type="ECO:0000256" key="2">
    <source>
        <dbReference type="ARBA" id="ARBA00004141"/>
    </source>
</evidence>
<keyword evidence="11" id="KW-0472">Membrane</keyword>
<keyword evidence="4" id="KW-0808">Transferase</keyword>
<dbReference type="GO" id="GO:0016567">
    <property type="term" value="P:protein ubiquitination"/>
    <property type="evidence" value="ECO:0007669"/>
    <property type="project" value="TreeGrafter"/>
</dbReference>
<dbReference type="PANTHER" id="PTHR45977:SF4">
    <property type="entry name" value="RING-TYPE DOMAIN-CONTAINING PROTEIN"/>
    <property type="match status" value="1"/>
</dbReference>
<comment type="caution">
    <text evidence="15">The sequence shown here is derived from an EMBL/GenBank/DDBJ whole genome shotgun (WGS) entry which is preliminary data.</text>
</comment>